<name>A0A075AXE0_ROZAC</name>
<evidence type="ECO:0000313" key="1">
    <source>
        <dbReference type="EMBL" id="EPZ34980.1"/>
    </source>
</evidence>
<keyword evidence="2" id="KW-1185">Reference proteome</keyword>
<gene>
    <name evidence="1" type="ORF">O9G_004576</name>
</gene>
<dbReference type="HOGENOM" id="CLU_903606_0_0_1"/>
<accession>A0A075AXE0</accession>
<reference evidence="1 2" key="1">
    <citation type="journal article" date="2013" name="Curr. Biol.">
        <title>Shared signatures of parasitism and phylogenomics unite Cryptomycota and microsporidia.</title>
        <authorList>
            <person name="James T.Y."/>
            <person name="Pelin A."/>
            <person name="Bonen L."/>
            <person name="Ahrendt S."/>
            <person name="Sain D."/>
            <person name="Corradi N."/>
            <person name="Stajich J.E."/>
        </authorList>
    </citation>
    <scope>NUCLEOTIDE SEQUENCE [LARGE SCALE GENOMIC DNA]</scope>
    <source>
        <strain evidence="1 2">CSF55</strain>
    </source>
</reference>
<evidence type="ECO:0000313" key="2">
    <source>
        <dbReference type="Proteomes" id="UP000030755"/>
    </source>
</evidence>
<dbReference type="EMBL" id="KE560902">
    <property type="protein sequence ID" value="EPZ34980.1"/>
    <property type="molecule type" value="Genomic_DNA"/>
</dbReference>
<proteinExistence type="predicted"/>
<dbReference type="AlphaFoldDB" id="A0A075AXE0"/>
<sequence length="308" mass="34684">MTSAPNYDELHAAYRALQQELNELRLQQPIPANVAPAVSSKEPKTADPRFYSEGPQELRELLLQLELSTQRNRHALTLKPRKSDMPPVSYEAPLRNEQFGIYDEQEDATERMLNLKQGKLTAAAFVAEYQRLYPLTGWNETADLLVGKLEKDDSLEKYFKMAVRMDEHLYTVVPDQLKCQIVGASSMCAWIKARFGQKYNATNYTIELAGNMIQDGTVQCIGDATLVWDTAAKRDDLADALVQALHLEEDNTDYEVAADDELEAVEELNNFDALMQLLSGNSEDAINQLMELANLDITTPEMGIADLY</sequence>
<organism evidence="1 2">
    <name type="scientific">Rozella allomycis (strain CSF55)</name>
    <dbReference type="NCBI Taxonomy" id="988480"/>
    <lineage>
        <taxon>Eukaryota</taxon>
        <taxon>Fungi</taxon>
        <taxon>Fungi incertae sedis</taxon>
        <taxon>Cryptomycota</taxon>
        <taxon>Cryptomycota incertae sedis</taxon>
        <taxon>Rozella</taxon>
    </lineage>
</organism>
<protein>
    <submittedName>
        <fullName evidence="1">Uncharacterized protein</fullName>
    </submittedName>
</protein>
<dbReference type="Proteomes" id="UP000030755">
    <property type="component" value="Unassembled WGS sequence"/>
</dbReference>